<dbReference type="CDD" id="cd18548">
    <property type="entry name" value="ABC_6TM_Tm287_like"/>
    <property type="match status" value="1"/>
</dbReference>
<dbReference type="PROSITE" id="PS00211">
    <property type="entry name" value="ABC_TRANSPORTER_1"/>
    <property type="match status" value="1"/>
</dbReference>
<feature type="transmembrane region" description="Helical" evidence="7">
    <location>
        <begin position="53"/>
        <end position="80"/>
    </location>
</feature>
<evidence type="ECO:0000256" key="4">
    <source>
        <dbReference type="ARBA" id="ARBA00022840"/>
    </source>
</evidence>
<dbReference type="InterPro" id="IPR039421">
    <property type="entry name" value="Type_1_exporter"/>
</dbReference>
<keyword evidence="5 7" id="KW-1133">Transmembrane helix</keyword>
<keyword evidence="11" id="KW-1185">Reference proteome</keyword>
<dbReference type="PANTHER" id="PTHR43394">
    <property type="entry name" value="ATP-DEPENDENT PERMEASE MDL1, MITOCHONDRIAL"/>
    <property type="match status" value="1"/>
</dbReference>
<comment type="subcellular location">
    <subcellularLocation>
        <location evidence="1">Cell membrane</location>
        <topology evidence="1">Multi-pass membrane protein</topology>
    </subcellularLocation>
</comment>
<feature type="transmembrane region" description="Helical" evidence="7">
    <location>
        <begin position="127"/>
        <end position="151"/>
    </location>
</feature>
<evidence type="ECO:0000313" key="11">
    <source>
        <dbReference type="Proteomes" id="UP001239083"/>
    </source>
</evidence>
<feature type="domain" description="ABC transporter" evidence="8">
    <location>
        <begin position="334"/>
        <end position="569"/>
    </location>
</feature>
<name>A0ABU0R5S5_9MICO</name>
<dbReference type="Gene3D" id="1.20.1560.10">
    <property type="entry name" value="ABC transporter type 1, transmembrane domain"/>
    <property type="match status" value="1"/>
</dbReference>
<feature type="transmembrane region" description="Helical" evidence="7">
    <location>
        <begin position="157"/>
        <end position="176"/>
    </location>
</feature>
<dbReference type="PROSITE" id="PS50893">
    <property type="entry name" value="ABC_TRANSPORTER_2"/>
    <property type="match status" value="1"/>
</dbReference>
<dbReference type="GO" id="GO:0005524">
    <property type="term" value="F:ATP binding"/>
    <property type="evidence" value="ECO:0007669"/>
    <property type="project" value="UniProtKB-KW"/>
</dbReference>
<evidence type="ECO:0000256" key="2">
    <source>
        <dbReference type="ARBA" id="ARBA00022692"/>
    </source>
</evidence>
<keyword evidence="2 7" id="KW-0812">Transmembrane</keyword>
<evidence type="ECO:0000256" key="7">
    <source>
        <dbReference type="SAM" id="Phobius"/>
    </source>
</evidence>
<evidence type="ECO:0000256" key="5">
    <source>
        <dbReference type="ARBA" id="ARBA00022989"/>
    </source>
</evidence>
<gene>
    <name evidence="10" type="ORF">QFZ26_000989</name>
</gene>
<dbReference type="InterPro" id="IPR011527">
    <property type="entry name" value="ABC1_TM_dom"/>
</dbReference>
<dbReference type="PANTHER" id="PTHR43394:SF1">
    <property type="entry name" value="ATP-BINDING CASSETTE SUB-FAMILY B MEMBER 10, MITOCHONDRIAL"/>
    <property type="match status" value="1"/>
</dbReference>
<evidence type="ECO:0000313" key="10">
    <source>
        <dbReference type="EMBL" id="MDQ0893434.1"/>
    </source>
</evidence>
<organism evidence="10 11">
    <name type="scientific">Agromyces ramosus</name>
    <dbReference type="NCBI Taxonomy" id="33879"/>
    <lineage>
        <taxon>Bacteria</taxon>
        <taxon>Bacillati</taxon>
        <taxon>Actinomycetota</taxon>
        <taxon>Actinomycetes</taxon>
        <taxon>Micrococcales</taxon>
        <taxon>Microbacteriaceae</taxon>
        <taxon>Agromyces</taxon>
    </lineage>
</organism>
<feature type="transmembrane region" description="Helical" evidence="7">
    <location>
        <begin position="274"/>
        <end position="298"/>
    </location>
</feature>
<dbReference type="SMART" id="SM00382">
    <property type="entry name" value="AAA"/>
    <property type="match status" value="1"/>
</dbReference>
<feature type="transmembrane region" description="Helical" evidence="7">
    <location>
        <begin position="237"/>
        <end position="262"/>
    </location>
</feature>
<dbReference type="PROSITE" id="PS50929">
    <property type="entry name" value="ABC_TM1F"/>
    <property type="match status" value="1"/>
</dbReference>
<dbReference type="SUPFAM" id="SSF90123">
    <property type="entry name" value="ABC transporter transmembrane region"/>
    <property type="match status" value="1"/>
</dbReference>
<dbReference type="Gene3D" id="3.40.50.300">
    <property type="entry name" value="P-loop containing nucleotide triphosphate hydrolases"/>
    <property type="match status" value="1"/>
</dbReference>
<evidence type="ECO:0000259" key="8">
    <source>
        <dbReference type="PROSITE" id="PS50893"/>
    </source>
</evidence>
<dbReference type="InterPro" id="IPR036640">
    <property type="entry name" value="ABC1_TM_sf"/>
</dbReference>
<dbReference type="InterPro" id="IPR017871">
    <property type="entry name" value="ABC_transporter-like_CS"/>
</dbReference>
<dbReference type="InterPro" id="IPR003593">
    <property type="entry name" value="AAA+_ATPase"/>
</dbReference>
<comment type="caution">
    <text evidence="10">The sequence shown here is derived from an EMBL/GenBank/DDBJ whole genome shotgun (WGS) entry which is preliminary data.</text>
</comment>
<dbReference type="EMBL" id="JAUSYY010000001">
    <property type="protein sequence ID" value="MDQ0893434.1"/>
    <property type="molecule type" value="Genomic_DNA"/>
</dbReference>
<dbReference type="Proteomes" id="UP001239083">
    <property type="component" value="Unassembled WGS sequence"/>
</dbReference>
<accession>A0ABU0R5S5</accession>
<protein>
    <submittedName>
        <fullName evidence="10">ATP-binding cassette subfamily B multidrug efflux pump</fullName>
    </submittedName>
</protein>
<keyword evidence="3" id="KW-0547">Nucleotide-binding</keyword>
<feature type="transmembrane region" description="Helical" evidence="7">
    <location>
        <begin position="12"/>
        <end position="33"/>
    </location>
</feature>
<dbReference type="SUPFAM" id="SSF52540">
    <property type="entry name" value="P-loop containing nucleoside triphosphate hydrolases"/>
    <property type="match status" value="1"/>
</dbReference>
<dbReference type="Pfam" id="PF00005">
    <property type="entry name" value="ABC_tran"/>
    <property type="match status" value="1"/>
</dbReference>
<evidence type="ECO:0000256" key="3">
    <source>
        <dbReference type="ARBA" id="ARBA00022741"/>
    </source>
</evidence>
<reference evidence="10 11" key="1">
    <citation type="submission" date="2023-07" db="EMBL/GenBank/DDBJ databases">
        <title>Comparative genomics of wheat-associated soil bacteria to identify genetic determinants of phenazine resistance.</title>
        <authorList>
            <person name="Mouncey N."/>
        </authorList>
    </citation>
    <scope>NUCLEOTIDE SEQUENCE [LARGE SCALE GENOMIC DNA]</scope>
    <source>
        <strain evidence="10 11">V3I3</strain>
    </source>
</reference>
<dbReference type="InterPro" id="IPR003439">
    <property type="entry name" value="ABC_transporter-like_ATP-bd"/>
</dbReference>
<evidence type="ECO:0000256" key="1">
    <source>
        <dbReference type="ARBA" id="ARBA00004651"/>
    </source>
</evidence>
<evidence type="ECO:0000256" key="6">
    <source>
        <dbReference type="ARBA" id="ARBA00023136"/>
    </source>
</evidence>
<dbReference type="RefSeq" id="WP_307039859.1">
    <property type="nucleotide sequence ID" value="NZ_JAUSYY010000001.1"/>
</dbReference>
<dbReference type="Pfam" id="PF00664">
    <property type="entry name" value="ABC_membrane"/>
    <property type="match status" value="1"/>
</dbReference>
<feature type="domain" description="ABC transmembrane type-1" evidence="9">
    <location>
        <begin position="18"/>
        <end position="300"/>
    </location>
</feature>
<keyword evidence="6 7" id="KW-0472">Membrane</keyword>
<proteinExistence type="predicted"/>
<dbReference type="InterPro" id="IPR027417">
    <property type="entry name" value="P-loop_NTPase"/>
</dbReference>
<keyword evidence="4 10" id="KW-0067">ATP-binding</keyword>
<evidence type="ECO:0000259" key="9">
    <source>
        <dbReference type="PROSITE" id="PS50929"/>
    </source>
</evidence>
<sequence length="577" mass="62658">MLGKLLLRYLKPYRWLLLGVLVFQIISAAASLYLPKLNAAIIDDGVSTGDTEYIWSTGLFMLAISLGQIAAAIIATYFAAKAAMKLGRDIRNDVFDKVSAFSEREVSKFGPGSLITRNTNDVQQVQMLAMMGATMLVSAPLLAIGGIWMAVSQDVGLSWLIGASVLVILLVAIIVISRMVPLFRSLQVKLDTVNRIMREQLTGIRVVRAFVRERIEEERFRGANDDIMDVGRRVGTLFVTLFPFFMLVINVTVIGVIWFGAFEVNDGDVQIGTLFAFMQYVAIILSGVLMAAFTTIMIPRAAVSAERISEVLASESTLTRAANPVTEFGSVGSVEFDDAAFAYPGAEHAVLEGITFRAEPGETVAIVGSTGAGKTTLISLIPRLFDATGGSVRVNGVDVREADLDRLWKTIGLVPQRPFLFAGTVASNLRFGREEATDAELWHALEIAQGRDFVADMEGGLDARIAQGGTNVSGGQRQRLAIARAIVHNPDILVFDDSFSALDLTTDARLRQALWRELPHVTKIVVAQRVSTITDADRIVVLDDGGMVGIGTHEQLLETSETYRQIVESQLGVEATA</sequence>